<dbReference type="EMBL" id="JABBNU010000008">
    <property type="protein sequence ID" value="NMM49343.1"/>
    <property type="molecule type" value="Genomic_DNA"/>
</dbReference>
<dbReference type="InterPro" id="IPR012910">
    <property type="entry name" value="Plug_dom"/>
</dbReference>
<keyword evidence="8" id="KW-0675">Receptor</keyword>
<keyword evidence="5 13" id="KW-0732">Signal</keyword>
<comment type="caution">
    <text evidence="16">The sequence shown here is derived from an EMBL/GenBank/DDBJ whole genome shotgun (WGS) entry which is preliminary data.</text>
</comment>
<evidence type="ECO:0000259" key="14">
    <source>
        <dbReference type="Pfam" id="PF00593"/>
    </source>
</evidence>
<dbReference type="InterPro" id="IPR036942">
    <property type="entry name" value="Beta-barrel_TonB_sf"/>
</dbReference>
<dbReference type="PANTHER" id="PTHR30069">
    <property type="entry name" value="TONB-DEPENDENT OUTER MEMBRANE RECEPTOR"/>
    <property type="match status" value="1"/>
</dbReference>
<evidence type="ECO:0000256" key="6">
    <source>
        <dbReference type="ARBA" id="ARBA00023077"/>
    </source>
</evidence>
<dbReference type="SUPFAM" id="SSF49464">
    <property type="entry name" value="Carboxypeptidase regulatory domain-like"/>
    <property type="match status" value="1"/>
</dbReference>
<evidence type="ECO:0000256" key="7">
    <source>
        <dbReference type="ARBA" id="ARBA00023136"/>
    </source>
</evidence>
<dbReference type="InterPro" id="IPR023997">
    <property type="entry name" value="TonB-dep_OMP_SusC/RagA_CS"/>
</dbReference>
<evidence type="ECO:0000256" key="2">
    <source>
        <dbReference type="ARBA" id="ARBA00022448"/>
    </source>
</evidence>
<dbReference type="Gene3D" id="2.60.40.1120">
    <property type="entry name" value="Carboxypeptidase-like, regulatory domain"/>
    <property type="match status" value="1"/>
</dbReference>
<dbReference type="PROSITE" id="PS52016">
    <property type="entry name" value="TONB_DEPENDENT_REC_3"/>
    <property type="match status" value="1"/>
</dbReference>
<dbReference type="Pfam" id="PF07715">
    <property type="entry name" value="Plug"/>
    <property type="match status" value="1"/>
</dbReference>
<gene>
    <name evidence="16" type="ORF">HH304_13110</name>
</gene>
<keyword evidence="3 10" id="KW-1134">Transmembrane beta strand</keyword>
<feature type="signal peptide" evidence="13">
    <location>
        <begin position="1"/>
        <end position="20"/>
    </location>
</feature>
<dbReference type="Proteomes" id="UP000559010">
    <property type="component" value="Unassembled WGS sequence"/>
</dbReference>
<keyword evidence="7 10" id="KW-0472">Membrane</keyword>
<evidence type="ECO:0000256" key="4">
    <source>
        <dbReference type="ARBA" id="ARBA00022692"/>
    </source>
</evidence>
<evidence type="ECO:0000256" key="13">
    <source>
        <dbReference type="SAM" id="SignalP"/>
    </source>
</evidence>
<keyword evidence="6 11" id="KW-0798">TonB box</keyword>
<proteinExistence type="inferred from homology"/>
<name>A0A848IXU9_9BACT</name>
<dbReference type="InterPro" id="IPR000531">
    <property type="entry name" value="Beta-barrel_TonB"/>
</dbReference>
<evidence type="ECO:0000313" key="16">
    <source>
        <dbReference type="EMBL" id="NMM49343.1"/>
    </source>
</evidence>
<dbReference type="RefSeq" id="WP_169682390.1">
    <property type="nucleotide sequence ID" value="NZ_JABBNU010000008.1"/>
</dbReference>
<evidence type="ECO:0000256" key="8">
    <source>
        <dbReference type="ARBA" id="ARBA00023170"/>
    </source>
</evidence>
<evidence type="ECO:0000256" key="9">
    <source>
        <dbReference type="ARBA" id="ARBA00023237"/>
    </source>
</evidence>
<reference evidence="16 17" key="1">
    <citation type="submission" date="2020-04" db="EMBL/GenBank/DDBJ databases">
        <title>Flammeovirgaceae bacterium KN852 isolated from deep sea.</title>
        <authorList>
            <person name="Zhang D.-C."/>
        </authorList>
    </citation>
    <scope>NUCLEOTIDE SEQUENCE [LARGE SCALE GENOMIC DNA]</scope>
    <source>
        <strain evidence="16 17">KN852</strain>
    </source>
</reference>
<evidence type="ECO:0000256" key="11">
    <source>
        <dbReference type="RuleBase" id="RU003357"/>
    </source>
</evidence>
<dbReference type="Gene3D" id="2.170.130.10">
    <property type="entry name" value="TonB-dependent receptor, plug domain"/>
    <property type="match status" value="1"/>
</dbReference>
<keyword evidence="4 10" id="KW-0812">Transmembrane</keyword>
<dbReference type="GO" id="GO:0044718">
    <property type="term" value="P:siderophore transmembrane transport"/>
    <property type="evidence" value="ECO:0007669"/>
    <property type="project" value="TreeGrafter"/>
</dbReference>
<dbReference type="GO" id="GO:0009279">
    <property type="term" value="C:cell outer membrane"/>
    <property type="evidence" value="ECO:0007669"/>
    <property type="project" value="UniProtKB-SubCell"/>
</dbReference>
<comment type="subcellular location">
    <subcellularLocation>
        <location evidence="1 10">Cell outer membrane</location>
        <topology evidence="1 10">Multi-pass membrane protein</topology>
    </subcellularLocation>
</comment>
<dbReference type="AlphaFoldDB" id="A0A848IXU9"/>
<dbReference type="InterPro" id="IPR008969">
    <property type="entry name" value="CarboxyPept-like_regulatory"/>
</dbReference>
<evidence type="ECO:0000256" key="12">
    <source>
        <dbReference type="SAM" id="MobiDB-lite"/>
    </source>
</evidence>
<dbReference type="InterPro" id="IPR023996">
    <property type="entry name" value="TonB-dep_OMP_SusC/RagA"/>
</dbReference>
<keyword evidence="17" id="KW-1185">Reference proteome</keyword>
<feature type="region of interest" description="Disordered" evidence="12">
    <location>
        <begin position="414"/>
        <end position="435"/>
    </location>
</feature>
<dbReference type="Pfam" id="PF00593">
    <property type="entry name" value="TonB_dep_Rec_b-barrel"/>
    <property type="match status" value="1"/>
</dbReference>
<keyword evidence="2 10" id="KW-0813">Transport</keyword>
<dbReference type="NCBIfam" id="TIGR04056">
    <property type="entry name" value="OMP_RagA_SusC"/>
    <property type="match status" value="1"/>
</dbReference>
<evidence type="ECO:0000256" key="10">
    <source>
        <dbReference type="PROSITE-ProRule" id="PRU01360"/>
    </source>
</evidence>
<evidence type="ECO:0000313" key="17">
    <source>
        <dbReference type="Proteomes" id="UP000559010"/>
    </source>
</evidence>
<comment type="similarity">
    <text evidence="10 11">Belongs to the TonB-dependent receptor family.</text>
</comment>
<dbReference type="Pfam" id="PF13715">
    <property type="entry name" value="CarbopepD_reg_2"/>
    <property type="match status" value="1"/>
</dbReference>
<feature type="domain" description="TonB-dependent receptor-like beta-barrel" evidence="14">
    <location>
        <begin position="420"/>
        <end position="893"/>
    </location>
</feature>
<dbReference type="InterPro" id="IPR037066">
    <property type="entry name" value="Plug_dom_sf"/>
</dbReference>
<protein>
    <submittedName>
        <fullName evidence="16">SusC/RagA family TonB-linked outer membrane protein</fullName>
    </submittedName>
</protein>
<keyword evidence="9 10" id="KW-0998">Cell outer membrane</keyword>
<dbReference type="InterPro" id="IPR039426">
    <property type="entry name" value="TonB-dep_rcpt-like"/>
</dbReference>
<sequence length="1050" mass="114840">MRKSLLFLCALLLLMFQTLAQESTVTGTVTGANGEGIPGVNVLIQGTGRGVVTDISGNYSIGIPSSDVTLVFSSIGYVSQEIPVGARSTINVVLQEDVQQLSEVVVTAVGIEQSQRELGYSVQEVKGDNLTKSKEPNLVNALNSKAAGVNVYSSSGDPGSSSSIRIRGNTSIFGNNSPLFVVDGVPIDNSQFGTAADNGPGVDGTNTSNRAVDINPEDIESISVLKGPAATVLYGIRAANGAIIITTKKGVKNTKPSITFSTSFEVTEVNKLPDLQREFSQGRNGVFRGPETFEGFSWGERIDENPDLNGYNSFETFFIRGLNSDNNISVRGGTENVRYYASAGYLRQEGISPNSEFERYSFKSNISADLTEKFTASISANYVNSGGVRMQQGSNLRGIMLGLVRNAPSFDIGNGKTGQDAADDPATYTNPDGTQRSYRNGIYDNPFWVVNKNYTTDEVNRIIGFVSFDYEIIDNLKATYKLGIDQYSDRRLGRVDIVPDWNPGQIRNDNIYSRDLNSDFYITYNKDFDGDFSINALLGHNYYKSNVRINTVIGNTLSQPGFYNIANASDVVSFENINQRELVGVFANVKLGFRNFLFLNLSARNDWSSTLPEGDNSFFYPAVSLGFDFTQAFNMQSSFLSYGKIRASYGQVGNDAPLYATQNYFTQAVGGGDGFIADAVIQFPFLGNNAFEQNGVLANNNLRAELTSTFEVGADLKFFDNRLGLDVTYYYSETKDQIIPVDISSSSGYLNRIQNAGLISNEGIELVLNGVAYESDNFSWDISLNFTAYETTVEELAEGIDNIFLNGFTSTSSRAIEGEPFGVLFGQGFQRTDDGQLIIGTDGFPLQAADPKIIGDPNPDWLMGISNSFQFGDFNFSFLWDFRYGGDVWNGTNGVAEYFGVTQETADYRGEAGQNVVFEGVVQSGTDDAGNPIYVTNTQQVDLNNNAIGIGSNKWQRYGFGTLGEENVQDASWIRLRQVSLSYSFPRSVMESGPFDGLDITLTGRNLLLFTPYTGIDPETNLTQTSNGFGLDYFNNPNTRGYSIALRFTF</sequence>
<feature type="domain" description="TonB-dependent receptor plug" evidence="15">
    <location>
        <begin position="115"/>
        <end position="242"/>
    </location>
</feature>
<organism evidence="16 17">
    <name type="scientific">Marinigracilibium pacificum</name>
    <dbReference type="NCBI Taxonomy" id="2729599"/>
    <lineage>
        <taxon>Bacteria</taxon>
        <taxon>Pseudomonadati</taxon>
        <taxon>Bacteroidota</taxon>
        <taxon>Cytophagia</taxon>
        <taxon>Cytophagales</taxon>
        <taxon>Flammeovirgaceae</taxon>
        <taxon>Marinigracilibium</taxon>
    </lineage>
</organism>
<accession>A0A848IXU9</accession>
<dbReference type="PANTHER" id="PTHR30069:SF29">
    <property type="entry name" value="HEMOGLOBIN AND HEMOGLOBIN-HAPTOGLOBIN-BINDING PROTEIN 1-RELATED"/>
    <property type="match status" value="1"/>
</dbReference>
<evidence type="ECO:0000259" key="15">
    <source>
        <dbReference type="Pfam" id="PF07715"/>
    </source>
</evidence>
<evidence type="ECO:0000256" key="5">
    <source>
        <dbReference type="ARBA" id="ARBA00022729"/>
    </source>
</evidence>
<evidence type="ECO:0000256" key="1">
    <source>
        <dbReference type="ARBA" id="ARBA00004571"/>
    </source>
</evidence>
<evidence type="ECO:0000256" key="3">
    <source>
        <dbReference type="ARBA" id="ARBA00022452"/>
    </source>
</evidence>
<dbReference type="NCBIfam" id="TIGR04057">
    <property type="entry name" value="SusC_RagA_signa"/>
    <property type="match status" value="1"/>
</dbReference>
<dbReference type="Gene3D" id="2.40.170.20">
    <property type="entry name" value="TonB-dependent receptor, beta-barrel domain"/>
    <property type="match status" value="1"/>
</dbReference>
<feature type="chain" id="PRO_5032612845" evidence="13">
    <location>
        <begin position="21"/>
        <end position="1050"/>
    </location>
</feature>
<dbReference type="GO" id="GO:0015344">
    <property type="term" value="F:siderophore uptake transmembrane transporter activity"/>
    <property type="evidence" value="ECO:0007669"/>
    <property type="project" value="TreeGrafter"/>
</dbReference>
<dbReference type="SUPFAM" id="SSF56935">
    <property type="entry name" value="Porins"/>
    <property type="match status" value="1"/>
</dbReference>